<dbReference type="OrthoDB" id="40334at2759"/>
<accession>A0A5B8MLU5</accession>
<dbReference type="AlphaFoldDB" id="A0A5B8MLU5"/>
<name>A0A5B8MLU5_9CHLO</name>
<dbReference type="Pfam" id="PF13911">
    <property type="entry name" value="AhpC-TSA_2"/>
    <property type="match status" value="1"/>
</dbReference>
<feature type="compositionally biased region" description="Low complexity" evidence="1">
    <location>
        <begin position="42"/>
        <end position="62"/>
    </location>
</feature>
<reference evidence="3 4" key="1">
    <citation type="submission" date="2018-07" db="EMBL/GenBank/DDBJ databases">
        <title>The complete nuclear genome of the prasinophyte Chloropicon primus (CCMP1205).</title>
        <authorList>
            <person name="Pombert J.-F."/>
            <person name="Otis C."/>
            <person name="Turmel M."/>
            <person name="Lemieux C."/>
        </authorList>
    </citation>
    <scope>NUCLEOTIDE SEQUENCE [LARGE SCALE GENOMIC DNA]</scope>
    <source>
        <strain evidence="3 4">CCMP1205</strain>
    </source>
</reference>
<keyword evidence="4" id="KW-1185">Reference proteome</keyword>
<sequence>MTLMTKVRCVGHAGRALAPSLASSRTTASSARRTNVRYGNKSARTTTTRTTRTTTSSTSTSASGGGGLVASCPELEAIVKAEVVSCADESKTVNLGELWSQKDGERHVLVFLSHFGDLTSWEYAQKLRDNMDELVEKGGGGVSVIGLGSASNGRKFAELLDFPLANLYADSNGLLYKELGFAEGFLPDANVSPYVKLLGMLTGFGSPGTIQEVIRGYVGDRDSKQIFDSSLFNILGEGYQRPMELATLRLSNMIALGPLAPKGAPKSGVLPNWSELVSDEKLICQQGGTLAFSGAKLIHIQRDQGILKYADIDVLLEALDKEYQDVVEGLE</sequence>
<evidence type="ECO:0000313" key="4">
    <source>
        <dbReference type="Proteomes" id="UP000316726"/>
    </source>
</evidence>
<gene>
    <name evidence="3" type="ORF">A3770_06p41460</name>
    <name evidence="2" type="ORF">CPRI1469_LOCUS3299</name>
</gene>
<dbReference type="PANTHER" id="PTHR28630:SF3">
    <property type="entry name" value="PEROXIREDOXIN-LIKE 2C"/>
    <property type="match status" value="1"/>
</dbReference>
<organism evidence="3 4">
    <name type="scientific">Chloropicon primus</name>
    <dbReference type="NCBI Taxonomy" id="1764295"/>
    <lineage>
        <taxon>Eukaryota</taxon>
        <taxon>Viridiplantae</taxon>
        <taxon>Chlorophyta</taxon>
        <taxon>Chloropicophyceae</taxon>
        <taxon>Chloropicales</taxon>
        <taxon>Chloropicaceae</taxon>
        <taxon>Chloropicon</taxon>
    </lineage>
</organism>
<evidence type="ECO:0000256" key="1">
    <source>
        <dbReference type="SAM" id="MobiDB-lite"/>
    </source>
</evidence>
<proteinExistence type="predicted"/>
<feature type="region of interest" description="Disordered" evidence="1">
    <location>
        <begin position="21"/>
        <end position="66"/>
    </location>
</feature>
<dbReference type="InterPro" id="IPR032801">
    <property type="entry name" value="PXL2A/B/C"/>
</dbReference>
<dbReference type="EMBL" id="HBHL01005056">
    <property type="protein sequence ID" value="CAD9714446.1"/>
    <property type="molecule type" value="Transcribed_RNA"/>
</dbReference>
<feature type="compositionally biased region" description="Low complexity" evidence="1">
    <location>
        <begin position="21"/>
        <end position="33"/>
    </location>
</feature>
<dbReference type="PANTHER" id="PTHR28630">
    <property type="match status" value="1"/>
</dbReference>
<evidence type="ECO:0000313" key="3">
    <source>
        <dbReference type="EMBL" id="QDZ21628.1"/>
    </source>
</evidence>
<protein>
    <submittedName>
        <fullName evidence="3">Uncharacterized protein</fullName>
    </submittedName>
</protein>
<evidence type="ECO:0000313" key="2">
    <source>
        <dbReference type="EMBL" id="CAD9714446.1"/>
    </source>
</evidence>
<dbReference type="EMBL" id="CP031039">
    <property type="protein sequence ID" value="QDZ21628.1"/>
    <property type="molecule type" value="Genomic_DNA"/>
</dbReference>
<reference evidence="2" key="2">
    <citation type="submission" date="2021-01" db="EMBL/GenBank/DDBJ databases">
        <authorList>
            <person name="Corre E."/>
            <person name="Pelletier E."/>
            <person name="Niang G."/>
            <person name="Scheremetjew M."/>
            <person name="Finn R."/>
            <person name="Kale V."/>
            <person name="Holt S."/>
            <person name="Cochrane G."/>
            <person name="Meng A."/>
            <person name="Brown T."/>
            <person name="Cohen L."/>
        </authorList>
    </citation>
    <scope>NUCLEOTIDE SEQUENCE</scope>
    <source>
        <strain evidence="2">CCMP1205</strain>
    </source>
</reference>
<dbReference type="Proteomes" id="UP000316726">
    <property type="component" value="Chromosome 6"/>
</dbReference>